<dbReference type="GeneID" id="106153907"/>
<proteinExistence type="predicted"/>
<evidence type="ECO:0000256" key="2">
    <source>
        <dbReference type="SAM" id="MobiDB-lite"/>
    </source>
</evidence>
<dbReference type="KEGG" id="lak:106153907"/>
<gene>
    <name evidence="4" type="primary">LOC106153907</name>
</gene>
<evidence type="ECO:0000313" key="3">
    <source>
        <dbReference type="Proteomes" id="UP000085678"/>
    </source>
</evidence>
<organism evidence="3 4">
    <name type="scientific">Lingula anatina</name>
    <name type="common">Brachiopod</name>
    <name type="synonym">Lingula unguis</name>
    <dbReference type="NCBI Taxonomy" id="7574"/>
    <lineage>
        <taxon>Eukaryota</taxon>
        <taxon>Metazoa</taxon>
        <taxon>Spiralia</taxon>
        <taxon>Lophotrochozoa</taxon>
        <taxon>Brachiopoda</taxon>
        <taxon>Linguliformea</taxon>
        <taxon>Lingulata</taxon>
        <taxon>Lingulida</taxon>
        <taxon>Linguloidea</taxon>
        <taxon>Lingulidae</taxon>
        <taxon>Lingula</taxon>
    </lineage>
</organism>
<sequence>MNLKMAGSSEGDILAHVQRTITEFPESSEPDNNDHDESVENQPPRGLVNLVETQGQIFTTDDGEDGPGDLKAKYLKEIAELEQEVALLEEEYMYKQTVEGLQLSWDQLELILQCVESSSSSNYEEARKEKAETLKEQVKAHFLKSPFVHLGFNPKDNWRGPAQNTQ</sequence>
<protein>
    <submittedName>
        <fullName evidence="4">Uncharacterized protein LOC106153907</fullName>
    </submittedName>
</protein>
<dbReference type="Proteomes" id="UP000085678">
    <property type="component" value="Unplaced"/>
</dbReference>
<dbReference type="InParanoid" id="A0A1S3HEP6"/>
<accession>A0A1S3HEP6</accession>
<name>A0A1S3HEP6_LINAN</name>
<reference evidence="4" key="1">
    <citation type="submission" date="2025-08" db="UniProtKB">
        <authorList>
            <consortium name="RefSeq"/>
        </authorList>
    </citation>
    <scope>IDENTIFICATION</scope>
    <source>
        <tissue evidence="4">Gonads</tissue>
    </source>
</reference>
<keyword evidence="3" id="KW-1185">Reference proteome</keyword>
<feature type="coiled-coil region" evidence="1">
    <location>
        <begin position="71"/>
        <end position="98"/>
    </location>
</feature>
<evidence type="ECO:0000256" key="1">
    <source>
        <dbReference type="SAM" id="Coils"/>
    </source>
</evidence>
<dbReference type="AlphaFoldDB" id="A0A1S3HEP6"/>
<evidence type="ECO:0000313" key="4">
    <source>
        <dbReference type="RefSeq" id="XP_013383509.1"/>
    </source>
</evidence>
<feature type="region of interest" description="Disordered" evidence="2">
    <location>
        <begin position="1"/>
        <end position="45"/>
    </location>
</feature>
<keyword evidence="1" id="KW-0175">Coiled coil</keyword>
<dbReference type="RefSeq" id="XP_013383509.1">
    <property type="nucleotide sequence ID" value="XM_013528055.1"/>
</dbReference>